<reference evidence="2" key="1">
    <citation type="submission" date="2016-10" db="EMBL/GenBank/DDBJ databases">
        <authorList>
            <person name="Varghese N."/>
            <person name="Submissions S."/>
        </authorList>
    </citation>
    <scope>NUCLEOTIDE SEQUENCE [LARGE SCALE GENOMIC DNA]</scope>
    <source>
        <strain evidence="2">DSM 23920</strain>
    </source>
</reference>
<name>A0A1H4F3F6_9BACT</name>
<proteinExistence type="predicted"/>
<dbReference type="EMBL" id="FNRL01000022">
    <property type="protein sequence ID" value="SEA91769.1"/>
    <property type="molecule type" value="Genomic_DNA"/>
</dbReference>
<accession>A0A1H4F3F6</accession>
<gene>
    <name evidence="1" type="ORF">SAMN05660909_04132</name>
</gene>
<evidence type="ECO:0000313" key="2">
    <source>
        <dbReference type="Proteomes" id="UP000199656"/>
    </source>
</evidence>
<keyword evidence="2" id="KW-1185">Reference proteome</keyword>
<sequence length="83" mass="9488">MIQNSIGKKVGNRTYFVGISDYKSSIRIVSFAKLFFSYDCEKRRLNRCGGLWNYHTCNAPVDQELTGQGLRDSLRYAGWLMAA</sequence>
<protein>
    <submittedName>
        <fullName evidence="1">Uncharacterized protein</fullName>
    </submittedName>
</protein>
<dbReference type="Proteomes" id="UP000199656">
    <property type="component" value="Unassembled WGS sequence"/>
</dbReference>
<dbReference type="AlphaFoldDB" id="A0A1H4F3F6"/>
<organism evidence="1 2">
    <name type="scientific">Chitinophaga terrae</name>
    <name type="common">ex Kim and Jung 2007</name>
    <dbReference type="NCBI Taxonomy" id="408074"/>
    <lineage>
        <taxon>Bacteria</taxon>
        <taxon>Pseudomonadati</taxon>
        <taxon>Bacteroidota</taxon>
        <taxon>Chitinophagia</taxon>
        <taxon>Chitinophagales</taxon>
        <taxon>Chitinophagaceae</taxon>
        <taxon>Chitinophaga</taxon>
    </lineage>
</organism>
<evidence type="ECO:0000313" key="1">
    <source>
        <dbReference type="EMBL" id="SEA91769.1"/>
    </source>
</evidence>